<dbReference type="AlphaFoldDB" id="A0A1G4R4D5"/>
<dbReference type="EMBL" id="FMTT01000011">
    <property type="protein sequence ID" value="SCW51537.1"/>
    <property type="molecule type" value="Genomic_DNA"/>
</dbReference>
<organism evidence="1 2">
    <name type="scientific">Paenibacillus tianmuensis</name>
    <dbReference type="NCBI Taxonomy" id="624147"/>
    <lineage>
        <taxon>Bacteria</taxon>
        <taxon>Bacillati</taxon>
        <taxon>Bacillota</taxon>
        <taxon>Bacilli</taxon>
        <taxon>Bacillales</taxon>
        <taxon>Paenibacillaceae</taxon>
        <taxon>Paenibacillus</taxon>
    </lineage>
</organism>
<name>A0A1G4R4D5_9BACL</name>
<proteinExistence type="predicted"/>
<sequence length="61" mass="7162">MTTLHQAPAAKAEMLIRRPVEEVFEAFVEPAVTMRFWFTKSSGRLETGKRVRWDWEMYGVS</sequence>
<gene>
    <name evidence="1" type="ORF">SAMN04487970_1011142</name>
</gene>
<dbReference type="Gene3D" id="3.30.530.20">
    <property type="match status" value="1"/>
</dbReference>
<reference evidence="2" key="1">
    <citation type="submission" date="2016-10" db="EMBL/GenBank/DDBJ databases">
        <authorList>
            <person name="Varghese N."/>
            <person name="Submissions S."/>
        </authorList>
    </citation>
    <scope>NUCLEOTIDE SEQUENCE [LARGE SCALE GENOMIC DNA]</scope>
    <source>
        <strain evidence="2">CGMCC 1.8946</strain>
    </source>
</reference>
<dbReference type="Proteomes" id="UP000198601">
    <property type="component" value="Unassembled WGS sequence"/>
</dbReference>
<evidence type="ECO:0000313" key="1">
    <source>
        <dbReference type="EMBL" id="SCW51537.1"/>
    </source>
</evidence>
<dbReference type="InterPro" id="IPR023393">
    <property type="entry name" value="START-like_dom_sf"/>
</dbReference>
<accession>A0A1G4R4D5</accession>
<evidence type="ECO:0008006" key="3">
    <source>
        <dbReference type="Google" id="ProtNLM"/>
    </source>
</evidence>
<dbReference type="SUPFAM" id="SSF55961">
    <property type="entry name" value="Bet v1-like"/>
    <property type="match status" value="1"/>
</dbReference>
<dbReference type="STRING" id="624147.SAMN04487970_1011142"/>
<keyword evidence="2" id="KW-1185">Reference proteome</keyword>
<protein>
    <recommendedName>
        <fullName evidence="3">Activator of Hsp90 ATPase homolog 1-like protein</fullName>
    </recommendedName>
</protein>
<evidence type="ECO:0000313" key="2">
    <source>
        <dbReference type="Proteomes" id="UP000198601"/>
    </source>
</evidence>